<protein>
    <submittedName>
        <fullName evidence="2">Uncharacterized protein</fullName>
    </submittedName>
</protein>
<feature type="compositionally biased region" description="Low complexity" evidence="1">
    <location>
        <begin position="307"/>
        <end position="332"/>
    </location>
</feature>
<evidence type="ECO:0000313" key="3">
    <source>
        <dbReference type="Proteomes" id="UP001153069"/>
    </source>
</evidence>
<feature type="region of interest" description="Disordered" evidence="1">
    <location>
        <begin position="163"/>
        <end position="205"/>
    </location>
</feature>
<dbReference type="AlphaFoldDB" id="A0A9N8HIW9"/>
<evidence type="ECO:0000313" key="2">
    <source>
        <dbReference type="EMBL" id="CAB9516908.1"/>
    </source>
</evidence>
<reference evidence="2" key="1">
    <citation type="submission" date="2020-06" db="EMBL/GenBank/DDBJ databases">
        <authorList>
            <consortium name="Plant Systems Biology data submission"/>
        </authorList>
    </citation>
    <scope>NUCLEOTIDE SEQUENCE</scope>
    <source>
        <strain evidence="2">D6</strain>
    </source>
</reference>
<feature type="compositionally biased region" description="Low complexity" evidence="1">
    <location>
        <begin position="359"/>
        <end position="425"/>
    </location>
</feature>
<feature type="compositionally biased region" description="Polar residues" evidence="1">
    <location>
        <begin position="1"/>
        <end position="12"/>
    </location>
</feature>
<feature type="region of interest" description="Disordered" evidence="1">
    <location>
        <begin position="292"/>
        <end position="426"/>
    </location>
</feature>
<accession>A0A9N8HIW9</accession>
<dbReference type="EMBL" id="CAICTM010000814">
    <property type="protein sequence ID" value="CAB9516908.1"/>
    <property type="molecule type" value="Genomic_DNA"/>
</dbReference>
<keyword evidence="3" id="KW-1185">Reference proteome</keyword>
<organism evidence="2 3">
    <name type="scientific">Seminavis robusta</name>
    <dbReference type="NCBI Taxonomy" id="568900"/>
    <lineage>
        <taxon>Eukaryota</taxon>
        <taxon>Sar</taxon>
        <taxon>Stramenopiles</taxon>
        <taxon>Ochrophyta</taxon>
        <taxon>Bacillariophyta</taxon>
        <taxon>Bacillariophyceae</taxon>
        <taxon>Bacillariophycidae</taxon>
        <taxon>Naviculales</taxon>
        <taxon>Naviculaceae</taxon>
        <taxon>Seminavis</taxon>
    </lineage>
</organism>
<comment type="caution">
    <text evidence="2">The sequence shown here is derived from an EMBL/GenBank/DDBJ whole genome shotgun (WGS) entry which is preliminary data.</text>
</comment>
<feature type="compositionally biased region" description="Low complexity" evidence="1">
    <location>
        <begin position="164"/>
        <end position="174"/>
    </location>
</feature>
<feature type="region of interest" description="Disordered" evidence="1">
    <location>
        <begin position="221"/>
        <end position="266"/>
    </location>
</feature>
<feature type="compositionally biased region" description="Low complexity" evidence="1">
    <location>
        <begin position="26"/>
        <end position="42"/>
    </location>
</feature>
<proteinExistence type="predicted"/>
<feature type="region of interest" description="Disordered" evidence="1">
    <location>
        <begin position="445"/>
        <end position="480"/>
    </location>
</feature>
<evidence type="ECO:0000256" key="1">
    <source>
        <dbReference type="SAM" id="MobiDB-lite"/>
    </source>
</evidence>
<feature type="compositionally biased region" description="Basic and acidic residues" evidence="1">
    <location>
        <begin position="239"/>
        <end position="250"/>
    </location>
</feature>
<dbReference type="PANTHER" id="PTHR20916:SF18">
    <property type="entry name" value="IPT_TIG DOMAIN-CONTAINING PROTEIN"/>
    <property type="match status" value="1"/>
</dbReference>
<feature type="region of interest" description="Disordered" evidence="1">
    <location>
        <begin position="1"/>
        <end position="57"/>
    </location>
</feature>
<dbReference type="InterPro" id="IPR032675">
    <property type="entry name" value="LRR_dom_sf"/>
</dbReference>
<gene>
    <name evidence="2" type="ORF">SEMRO_815_G206430.2</name>
</gene>
<dbReference type="Proteomes" id="UP001153069">
    <property type="component" value="Unassembled WGS sequence"/>
</dbReference>
<feature type="compositionally biased region" description="Low complexity" evidence="1">
    <location>
        <begin position="194"/>
        <end position="205"/>
    </location>
</feature>
<dbReference type="PANTHER" id="PTHR20916">
    <property type="entry name" value="CYSTEINE AND GLYCINE-RICH PROTEIN 2 BINDING PROTEIN"/>
    <property type="match status" value="1"/>
</dbReference>
<name>A0A9N8HIW9_9STRA</name>
<sequence length="811" mass="88626">MSAGQGNNTEASQLHRRLFYAKWEESSQQPEGNNNNNDNEPAAPVPENPNSVIMLFDSPTHWHDGEYERATQDQQGGAAANANNDNDEDAEQQILAMERTMEAMSRRYMDNVVNQMRGNNNEDEEERPARIMIGGLGGGAMLMGGGGPPFDFARNMARRRNAVVDRPPNNVAAQPAPPPRPNNNEEPPRPDAPPADNANQGGAAAAQGIGRALGDLMRRALRGMGGGRNNNQRPPRRRPREEAAGNDERPRRRPRRQAREPPAAAMMVEVRMVQGPDGRLVPIMPNNNNNNPLMNAMMIGGPPPPGGDNNNNNGAQPNGNNADNNNNNGPDPFHNMIADALNQALGQIHGGPPAPPPQQGANQNNNNNNEDPPQQGENQNNNDEAPPQPNQNEDNGNDDNNNNNNDPAQGAANQPPPAGANNNNPHQAIGEAIAQAIRQAMMGAPANNNNNAAAANNNNNNAAPNNNNNGPPRPFMPRPFRVNVNLRNANDNNNAAGANNNNDNQGPARVGFGAIPMPIFDFGQVVNQQQTHPKWTLDQLRQTLEQRHETATTLHLDVMEGSWDAMTLEDWKQTCTMLSAALPNVTKIQVTYVEHLKDAKWAMLLSHFPNITSLKFKHIGPMPLTFRQIGHLKRLDQLSLQDDTYARSSSRGLCPVASIALAKALLKLKSLSHLTMKHLIMQDPRACWIPLLKSIRKMPTLAQIQVNGGWQQRPAGNRPGAPLICHRINLSASNLEKMQYGPRICAARKEHLASDEPTMINWIDALASVNDRFDCVHYFLTQMDPSDLSRAGLEGAVAKEARTVVEIEPVD</sequence>
<dbReference type="Gene3D" id="3.80.10.10">
    <property type="entry name" value="Ribonuclease Inhibitor"/>
    <property type="match status" value="1"/>
</dbReference>
<feature type="compositionally biased region" description="Low complexity" evidence="1">
    <location>
        <begin position="445"/>
        <end position="469"/>
    </location>
</feature>